<keyword evidence="10" id="KW-0813">Transport</keyword>
<evidence type="ECO:0000256" key="6">
    <source>
        <dbReference type="ARBA" id="ARBA00023303"/>
    </source>
</evidence>
<dbReference type="GO" id="GO:0062054">
    <property type="term" value="F:fluoride channel activity"/>
    <property type="evidence" value="ECO:0007669"/>
    <property type="project" value="UniProtKB-UniRule"/>
</dbReference>
<comment type="caution">
    <text evidence="11">The sequence shown here is derived from an EMBL/GenBank/DDBJ whole genome shotgun (WGS) entry which is preliminary data.</text>
</comment>
<sequence>MYKKGIAVGLGGFAGALLRYGISEWIPAVNGFPWGILIINWTGCLFLGWFLTAAGRQFQIPPHVTLAIGTGFVGAYTTFSTFAVDTVHLMQDGHMGKALLYIVSSVIVGLLLAFAGVRLGYLGAAKSKSEGKVV</sequence>
<dbReference type="HAMAP" id="MF_00454">
    <property type="entry name" value="FluC"/>
    <property type="match status" value="1"/>
</dbReference>
<evidence type="ECO:0000256" key="4">
    <source>
        <dbReference type="ARBA" id="ARBA00022989"/>
    </source>
</evidence>
<dbReference type="NCBIfam" id="TIGR00494">
    <property type="entry name" value="crcB"/>
    <property type="match status" value="1"/>
</dbReference>
<keyword evidence="2 10" id="KW-1003">Cell membrane</keyword>
<keyword evidence="10" id="KW-0915">Sodium</keyword>
<dbReference type="RefSeq" id="WP_078497755.1">
    <property type="nucleotide sequence ID" value="NZ_MSZX01000002.1"/>
</dbReference>
<evidence type="ECO:0000256" key="1">
    <source>
        <dbReference type="ARBA" id="ARBA00004651"/>
    </source>
</evidence>
<dbReference type="PANTHER" id="PTHR28259">
    <property type="entry name" value="FLUORIDE EXPORT PROTEIN 1-RELATED"/>
    <property type="match status" value="1"/>
</dbReference>
<keyword evidence="6 10" id="KW-0407">Ion channel</keyword>
<comment type="subcellular location">
    <subcellularLocation>
        <location evidence="1 10">Cell membrane</location>
        <topology evidence="1 10">Multi-pass membrane protein</topology>
    </subcellularLocation>
</comment>
<feature type="transmembrane region" description="Helical" evidence="10">
    <location>
        <begin position="99"/>
        <end position="121"/>
    </location>
</feature>
<dbReference type="EMBL" id="MSZX01000002">
    <property type="protein sequence ID" value="OPA80407.1"/>
    <property type="molecule type" value="Genomic_DNA"/>
</dbReference>
<dbReference type="Pfam" id="PF02537">
    <property type="entry name" value="CRCB"/>
    <property type="match status" value="1"/>
</dbReference>
<dbReference type="OrthoDB" id="9799631at2"/>
<feature type="binding site" evidence="10">
    <location>
        <position position="77"/>
    </location>
    <ligand>
        <name>Na(+)</name>
        <dbReference type="ChEBI" id="CHEBI:29101"/>
        <note>structural</note>
    </ligand>
</feature>
<protein>
    <recommendedName>
        <fullName evidence="10">Fluoride-specific ion channel FluC</fullName>
    </recommendedName>
</protein>
<reference evidence="11 12" key="1">
    <citation type="submission" date="2017-01" db="EMBL/GenBank/DDBJ databases">
        <title>Genome analysis of Paenibacillus selenitrireducens ES3-24.</title>
        <authorList>
            <person name="Xu D."/>
            <person name="Yao R."/>
            <person name="Zheng S."/>
        </authorList>
    </citation>
    <scope>NUCLEOTIDE SEQUENCE [LARGE SCALE GENOMIC DNA]</scope>
    <source>
        <strain evidence="11 12">ES3-24</strain>
    </source>
</reference>
<evidence type="ECO:0000256" key="5">
    <source>
        <dbReference type="ARBA" id="ARBA00023136"/>
    </source>
</evidence>
<evidence type="ECO:0000256" key="10">
    <source>
        <dbReference type="HAMAP-Rule" id="MF_00454"/>
    </source>
</evidence>
<dbReference type="Proteomes" id="UP000190188">
    <property type="component" value="Unassembled WGS sequence"/>
</dbReference>
<dbReference type="GO" id="GO:0005886">
    <property type="term" value="C:plasma membrane"/>
    <property type="evidence" value="ECO:0007669"/>
    <property type="project" value="UniProtKB-SubCell"/>
</dbReference>
<feature type="transmembrane region" description="Helical" evidence="10">
    <location>
        <begin position="64"/>
        <end position="84"/>
    </location>
</feature>
<evidence type="ECO:0000256" key="8">
    <source>
        <dbReference type="ARBA" id="ARBA00035585"/>
    </source>
</evidence>
<organism evidence="11 12">
    <name type="scientific">Paenibacillus selenitireducens</name>
    <dbReference type="NCBI Taxonomy" id="1324314"/>
    <lineage>
        <taxon>Bacteria</taxon>
        <taxon>Bacillati</taxon>
        <taxon>Bacillota</taxon>
        <taxon>Bacilli</taxon>
        <taxon>Bacillales</taxon>
        <taxon>Paenibacillaceae</taxon>
        <taxon>Paenibacillus</taxon>
    </lineage>
</organism>
<evidence type="ECO:0000256" key="2">
    <source>
        <dbReference type="ARBA" id="ARBA00022475"/>
    </source>
</evidence>
<feature type="binding site" evidence="10">
    <location>
        <position position="74"/>
    </location>
    <ligand>
        <name>Na(+)</name>
        <dbReference type="ChEBI" id="CHEBI:29101"/>
        <note>structural</note>
    </ligand>
</feature>
<keyword evidence="10" id="KW-0479">Metal-binding</keyword>
<name>A0A1T2XKK7_9BACL</name>
<proteinExistence type="inferred from homology"/>
<dbReference type="InterPro" id="IPR003691">
    <property type="entry name" value="FluC"/>
</dbReference>
<comment type="function">
    <text evidence="9 10">Fluoride-specific ion channel. Important for reducing fluoride concentration in the cell, thus reducing its toxicity.</text>
</comment>
<keyword evidence="3 10" id="KW-0812">Transmembrane</keyword>
<comment type="activity regulation">
    <text evidence="10">Na(+) is not transported, but it plays an essential structural role and its presence is essential for fluoride channel function.</text>
</comment>
<comment type="similarity">
    <text evidence="7 10">Belongs to the fluoride channel Fluc/FEX (TC 1.A.43) family.</text>
</comment>
<comment type="catalytic activity">
    <reaction evidence="8">
        <text>fluoride(in) = fluoride(out)</text>
        <dbReference type="Rhea" id="RHEA:76159"/>
        <dbReference type="ChEBI" id="CHEBI:17051"/>
    </reaction>
    <physiologicalReaction direction="left-to-right" evidence="8">
        <dbReference type="Rhea" id="RHEA:76160"/>
    </physiologicalReaction>
</comment>
<evidence type="ECO:0000256" key="3">
    <source>
        <dbReference type="ARBA" id="ARBA00022692"/>
    </source>
</evidence>
<evidence type="ECO:0000256" key="9">
    <source>
        <dbReference type="ARBA" id="ARBA00049940"/>
    </source>
</evidence>
<dbReference type="GO" id="GO:0140114">
    <property type="term" value="P:cellular detoxification of fluoride"/>
    <property type="evidence" value="ECO:0007669"/>
    <property type="project" value="UniProtKB-UniRule"/>
</dbReference>
<feature type="transmembrane region" description="Helical" evidence="10">
    <location>
        <begin position="33"/>
        <end position="52"/>
    </location>
</feature>
<evidence type="ECO:0000313" key="12">
    <source>
        <dbReference type="Proteomes" id="UP000190188"/>
    </source>
</evidence>
<evidence type="ECO:0000313" key="11">
    <source>
        <dbReference type="EMBL" id="OPA80407.1"/>
    </source>
</evidence>
<keyword evidence="12" id="KW-1185">Reference proteome</keyword>
<gene>
    <name evidence="10" type="primary">fluC</name>
    <name evidence="10" type="synonym">crcB</name>
    <name evidence="11" type="ORF">BVG16_06670</name>
</gene>
<dbReference type="PANTHER" id="PTHR28259:SF1">
    <property type="entry name" value="FLUORIDE EXPORT PROTEIN 1-RELATED"/>
    <property type="match status" value="1"/>
</dbReference>
<dbReference type="STRING" id="1324314.BVG16_06670"/>
<dbReference type="AlphaFoldDB" id="A0A1T2XKK7"/>
<keyword evidence="10" id="KW-0406">Ion transport</keyword>
<keyword evidence="5 10" id="KW-0472">Membrane</keyword>
<accession>A0A1T2XKK7</accession>
<evidence type="ECO:0000256" key="7">
    <source>
        <dbReference type="ARBA" id="ARBA00035120"/>
    </source>
</evidence>
<keyword evidence="4 10" id="KW-1133">Transmembrane helix</keyword>
<dbReference type="GO" id="GO:0046872">
    <property type="term" value="F:metal ion binding"/>
    <property type="evidence" value="ECO:0007669"/>
    <property type="project" value="UniProtKB-KW"/>
</dbReference>